<reference evidence="1" key="1">
    <citation type="submission" date="2018-06" db="EMBL/GenBank/DDBJ databases">
        <authorList>
            <person name="Zhirakovskaya E."/>
        </authorList>
    </citation>
    <scope>NUCLEOTIDE SEQUENCE</scope>
</reference>
<feature type="non-terminal residue" evidence="1">
    <location>
        <position position="1"/>
    </location>
</feature>
<organism evidence="1">
    <name type="scientific">hydrothermal vent metagenome</name>
    <dbReference type="NCBI Taxonomy" id="652676"/>
    <lineage>
        <taxon>unclassified sequences</taxon>
        <taxon>metagenomes</taxon>
        <taxon>ecological metagenomes</taxon>
    </lineage>
</organism>
<dbReference type="EMBL" id="UOEM01000037">
    <property type="protein sequence ID" value="VAW11924.1"/>
    <property type="molecule type" value="Genomic_DNA"/>
</dbReference>
<accession>A0A3B0TTI0</accession>
<evidence type="ECO:0000313" key="1">
    <source>
        <dbReference type="EMBL" id="VAW11924.1"/>
    </source>
</evidence>
<dbReference type="AlphaFoldDB" id="A0A3B0TTI0"/>
<protein>
    <submittedName>
        <fullName evidence="1">Uncharacterized protein</fullName>
    </submittedName>
</protein>
<gene>
    <name evidence="1" type="ORF">MNBD_ALPHA09-2359</name>
</gene>
<sequence length="63" mass="6856">PSEYFDLALYFKARDGLDFADIDARKIVGAEYSSGFGWTDKKKWLAQNNLIEQPPAGGGGCGV</sequence>
<name>A0A3B0TTI0_9ZZZZ</name>
<proteinExistence type="predicted"/>